<organism evidence="5 6">
    <name type="scientific">Dongia sedimenti</name>
    <dbReference type="NCBI Taxonomy" id="3064282"/>
    <lineage>
        <taxon>Bacteria</taxon>
        <taxon>Pseudomonadati</taxon>
        <taxon>Pseudomonadota</taxon>
        <taxon>Alphaproteobacteria</taxon>
        <taxon>Rhodospirillales</taxon>
        <taxon>Dongiaceae</taxon>
        <taxon>Dongia</taxon>
    </lineage>
</organism>
<feature type="domain" description="Aspartyl/asparaginy/proline hydroxylase" evidence="4">
    <location>
        <begin position="65"/>
        <end position="221"/>
    </location>
</feature>
<reference evidence="6" key="1">
    <citation type="submission" date="2023-08" db="EMBL/GenBank/DDBJ databases">
        <title>Rhodospirillaceae gen. nov., a novel taxon isolated from the Yangtze River Yuezi River estuary sludge.</title>
        <authorList>
            <person name="Ruan L."/>
        </authorList>
    </citation>
    <scope>NUCLEOTIDE SEQUENCE [LARGE SCALE GENOMIC DNA]</scope>
    <source>
        <strain evidence="6">R-7</strain>
    </source>
</reference>
<keyword evidence="3" id="KW-0560">Oxidoreductase</keyword>
<dbReference type="InterPro" id="IPR007803">
    <property type="entry name" value="Asp/Arg/Pro-Hydrxlase"/>
</dbReference>
<evidence type="ECO:0000313" key="6">
    <source>
        <dbReference type="Proteomes" id="UP001230156"/>
    </source>
</evidence>
<dbReference type="Gene3D" id="2.60.120.330">
    <property type="entry name" value="B-lactam Antibiotic, Isopenicillin N Synthase, Chain"/>
    <property type="match status" value="1"/>
</dbReference>
<evidence type="ECO:0000256" key="2">
    <source>
        <dbReference type="ARBA" id="ARBA00022964"/>
    </source>
</evidence>
<evidence type="ECO:0000313" key="5">
    <source>
        <dbReference type="EMBL" id="MDQ7248004.1"/>
    </source>
</evidence>
<dbReference type="RefSeq" id="WP_379955449.1">
    <property type="nucleotide sequence ID" value="NZ_JAUYVI010000003.1"/>
</dbReference>
<comment type="caution">
    <text evidence="5">The sequence shown here is derived from an EMBL/GenBank/DDBJ whole genome shotgun (WGS) entry which is preliminary data.</text>
</comment>
<accession>A0ABU0YJW1</accession>
<evidence type="ECO:0000256" key="3">
    <source>
        <dbReference type="ARBA" id="ARBA00023002"/>
    </source>
</evidence>
<dbReference type="EMBL" id="JAUYVI010000003">
    <property type="protein sequence ID" value="MDQ7248004.1"/>
    <property type="molecule type" value="Genomic_DNA"/>
</dbReference>
<name>A0ABU0YJW1_9PROT</name>
<dbReference type="SUPFAM" id="SSF51197">
    <property type="entry name" value="Clavaminate synthase-like"/>
    <property type="match status" value="1"/>
</dbReference>
<proteinExistence type="inferred from homology"/>
<evidence type="ECO:0000256" key="1">
    <source>
        <dbReference type="ARBA" id="ARBA00007730"/>
    </source>
</evidence>
<evidence type="ECO:0000259" key="4">
    <source>
        <dbReference type="Pfam" id="PF05118"/>
    </source>
</evidence>
<dbReference type="Pfam" id="PF05118">
    <property type="entry name" value="Asp_Arg_Hydrox"/>
    <property type="match status" value="1"/>
</dbReference>
<comment type="similarity">
    <text evidence="1">Belongs to the aspartyl/asparaginyl beta-hydroxylase family.</text>
</comment>
<keyword evidence="6" id="KW-1185">Reference proteome</keyword>
<dbReference type="PANTHER" id="PTHR46332">
    <property type="entry name" value="ASPARTATE BETA-HYDROXYLASE DOMAIN-CONTAINING PROTEIN 2"/>
    <property type="match status" value="1"/>
</dbReference>
<dbReference type="InterPro" id="IPR051821">
    <property type="entry name" value="Asp/Asn_beta-hydroxylase"/>
</dbReference>
<dbReference type="InterPro" id="IPR027443">
    <property type="entry name" value="IPNS-like_sf"/>
</dbReference>
<keyword evidence="2" id="KW-0223">Dioxygenase</keyword>
<sequence length="272" mass="31967">MAAETEAVDKKKPLLRRMRKARRRFVKRTGRRFILGVANFIGRQGLVPDRPVHDRALYPFLTPIEANWTTIRAELDELLKDRDRLPAFHQISPDQKKISKADRWKVFILYGFGVPSQRNCARCPETARLLQQIPNLQSAWFSILSPRYHIARHRGVTKTVLRSHLGLKIPQERERCRMEVGEDMVVWETGKCVVFDDFFPHEVWNDTEEERVVLIFDFDRPMHLPGRLVGKFLTWGIKRTAYFKDAERNLKNWDERLETAVSTANEMLDAKK</sequence>
<dbReference type="Proteomes" id="UP001230156">
    <property type="component" value="Unassembled WGS sequence"/>
</dbReference>
<dbReference type="PANTHER" id="PTHR46332:SF5">
    <property type="entry name" value="ASPARTATE BETA-HYDROXYLASE DOMAIN CONTAINING 2"/>
    <property type="match status" value="1"/>
</dbReference>
<gene>
    <name evidence="5" type="ORF">Q8A70_10025</name>
</gene>
<protein>
    <submittedName>
        <fullName evidence="5">Aspartyl/asparaginyl beta-hydroxylase domain-containing protein</fullName>
    </submittedName>
</protein>